<reference evidence="2 3" key="1">
    <citation type="submission" date="2018-12" db="EMBL/GenBank/DDBJ databases">
        <authorList>
            <person name="Yang Y."/>
        </authorList>
    </citation>
    <scope>NUCLEOTIDE SEQUENCE [LARGE SCALE GENOMIC DNA]</scope>
    <source>
        <strain evidence="2 3">L-25-5w-1</strain>
    </source>
</reference>
<keyword evidence="3" id="KW-1185">Reference proteome</keyword>
<dbReference type="OrthoDB" id="7203877at2"/>
<evidence type="ECO:0000259" key="1">
    <source>
        <dbReference type="Pfam" id="PF01814"/>
    </source>
</evidence>
<dbReference type="EMBL" id="RXMA01000012">
    <property type="protein sequence ID" value="RTR19196.1"/>
    <property type="molecule type" value="Genomic_DNA"/>
</dbReference>
<name>A0A3S0KXN0_9PROT</name>
<evidence type="ECO:0000313" key="2">
    <source>
        <dbReference type="EMBL" id="RTR19196.1"/>
    </source>
</evidence>
<protein>
    <submittedName>
        <fullName evidence="2">Hemerythrin domain-containing protein</fullName>
    </submittedName>
</protein>
<proteinExistence type="predicted"/>
<organism evidence="2 3">
    <name type="scientific">Azospirillum griseum</name>
    <dbReference type="NCBI Taxonomy" id="2496639"/>
    <lineage>
        <taxon>Bacteria</taxon>
        <taxon>Pseudomonadati</taxon>
        <taxon>Pseudomonadota</taxon>
        <taxon>Alphaproteobacteria</taxon>
        <taxon>Rhodospirillales</taxon>
        <taxon>Azospirillaceae</taxon>
        <taxon>Azospirillum</taxon>
    </lineage>
</organism>
<dbReference type="InterPro" id="IPR012312">
    <property type="entry name" value="Hemerythrin-like"/>
</dbReference>
<dbReference type="Gene3D" id="1.20.120.520">
    <property type="entry name" value="nmb1532 protein domain like"/>
    <property type="match status" value="1"/>
</dbReference>
<accession>A0A3S0KXN0</accession>
<dbReference type="Pfam" id="PF01814">
    <property type="entry name" value="Hemerythrin"/>
    <property type="match status" value="1"/>
</dbReference>
<gene>
    <name evidence="2" type="ORF">EJ903_14330</name>
</gene>
<dbReference type="RefSeq" id="WP_126616537.1">
    <property type="nucleotide sequence ID" value="NZ_JBHUCY010000030.1"/>
</dbReference>
<evidence type="ECO:0000313" key="3">
    <source>
        <dbReference type="Proteomes" id="UP000277007"/>
    </source>
</evidence>
<feature type="domain" description="Hemerythrin-like" evidence="1">
    <location>
        <begin position="6"/>
        <end position="134"/>
    </location>
</feature>
<comment type="caution">
    <text evidence="2">The sequence shown here is derived from an EMBL/GenBank/DDBJ whole genome shotgun (WGS) entry which is preliminary data.</text>
</comment>
<dbReference type="AlphaFoldDB" id="A0A3S0KXN0"/>
<dbReference type="Proteomes" id="UP000277007">
    <property type="component" value="Unassembled WGS sequence"/>
</dbReference>
<sequence length="144" mass="15869">MDMTSFHTHHSDVLALAAAIERRLDPVAIAANPAPVATDLVQLFGKFSVHLAVEDKALYPRLARAADPALRGLAARFQQEMGGLTQRFEAYRQRWPGPFAIAKDPAGFVAETRTMLDAFKNRIARENAELYPLAERLGAEIRAA</sequence>